<sequence>MAFTNIARIFLRYYTTNLTVWKAGIADGEQKICNFESREEVSLRGVADGFCRAVWQELNFAKSIPVSGDASLFGESFFRQMIASCWGDFELESRRLRFQGSV</sequence>
<dbReference type="Proteomes" id="UP000569092">
    <property type="component" value="Unassembled WGS sequence"/>
</dbReference>
<comment type="caution">
    <text evidence="1">The sequence shown here is derived from an EMBL/GenBank/DDBJ whole genome shotgun (WGS) entry which is preliminary data.</text>
</comment>
<proteinExistence type="predicted"/>
<dbReference type="EMBL" id="JACHDZ010000001">
    <property type="protein sequence ID" value="MBB5342473.1"/>
    <property type="molecule type" value="Genomic_DNA"/>
</dbReference>
<name>A0A7W8J4I1_9BACT</name>
<reference evidence="1 2" key="1">
    <citation type="submission" date="2020-08" db="EMBL/GenBank/DDBJ databases">
        <title>Genomic Encyclopedia of Type Strains, Phase IV (KMG-V): Genome sequencing to study the core and pangenomes of soil and plant-associated prokaryotes.</title>
        <authorList>
            <person name="Whitman W."/>
        </authorList>
    </citation>
    <scope>NUCLEOTIDE SEQUENCE [LARGE SCALE GENOMIC DNA]</scope>
    <source>
        <strain evidence="1 2">M8US30</strain>
    </source>
</reference>
<dbReference type="AlphaFoldDB" id="A0A7W8J4I1"/>
<accession>A0A7W8J4I1</accession>
<protein>
    <submittedName>
        <fullName evidence="1">Uncharacterized protein</fullName>
    </submittedName>
</protein>
<evidence type="ECO:0000313" key="2">
    <source>
        <dbReference type="Proteomes" id="UP000569092"/>
    </source>
</evidence>
<organism evidence="1 2">
    <name type="scientific">Tunturiibacter lichenicola</name>
    <dbReference type="NCBI Taxonomy" id="2051959"/>
    <lineage>
        <taxon>Bacteria</taxon>
        <taxon>Pseudomonadati</taxon>
        <taxon>Acidobacteriota</taxon>
        <taxon>Terriglobia</taxon>
        <taxon>Terriglobales</taxon>
        <taxon>Acidobacteriaceae</taxon>
        <taxon>Tunturiibacter</taxon>
    </lineage>
</organism>
<gene>
    <name evidence="1" type="ORF">HDF10_000423</name>
</gene>
<evidence type="ECO:0000313" key="1">
    <source>
        <dbReference type="EMBL" id="MBB5342473.1"/>
    </source>
</evidence>